<dbReference type="Pfam" id="PF00466">
    <property type="entry name" value="Ribosomal_L10"/>
    <property type="match status" value="1"/>
</dbReference>
<comment type="similarity">
    <text evidence="2 6">Belongs to the universal ribosomal protein uL10 family.</text>
</comment>
<keyword evidence="3 6" id="KW-0689">Ribosomal protein</keyword>
<evidence type="ECO:0000256" key="2">
    <source>
        <dbReference type="ARBA" id="ARBA00008889"/>
    </source>
</evidence>
<keyword evidence="4 6" id="KW-0687">Ribonucleoprotein</keyword>
<keyword evidence="6" id="KW-0694">RNA-binding</keyword>
<dbReference type="InterPro" id="IPR043141">
    <property type="entry name" value="Ribosomal_uL10-like_sf"/>
</dbReference>
<dbReference type="GO" id="GO:0005840">
    <property type="term" value="C:ribosome"/>
    <property type="evidence" value="ECO:0007669"/>
    <property type="project" value="UniProtKB-KW"/>
</dbReference>
<evidence type="ECO:0000256" key="6">
    <source>
        <dbReference type="HAMAP-Rule" id="MF_00362"/>
    </source>
</evidence>
<sequence>MPLTRDQKSDQVGWFENVLNDNEVVVVMKNAGMTVAQVTDLRNKMREAGGGVKVVKNRLAKIAIGDRPGSDVKQYFSGPTFVAYSEDPVTAPKVIVKWAKDNEKLEVLEILGGLMGETALDAAGIDSLSKMPSREEVLSQISGSLTAPWTNISGAIGAPAANIAGCLKTMTEKEDA</sequence>
<evidence type="ECO:0000256" key="3">
    <source>
        <dbReference type="ARBA" id="ARBA00022980"/>
    </source>
</evidence>
<dbReference type="RefSeq" id="WP_173195779.1">
    <property type="nucleotide sequence ID" value="NZ_JABFCX010000002.1"/>
</dbReference>
<comment type="function">
    <text evidence="1 6">Forms part of the ribosomal stalk, playing a central role in the interaction of the ribosome with GTP-bound translation factors.</text>
</comment>
<dbReference type="AlphaFoldDB" id="A0A7Y3RK21"/>
<dbReference type="Gene3D" id="6.10.250.290">
    <property type="match status" value="1"/>
</dbReference>
<dbReference type="GO" id="GO:1990904">
    <property type="term" value="C:ribonucleoprotein complex"/>
    <property type="evidence" value="ECO:0007669"/>
    <property type="project" value="UniProtKB-KW"/>
</dbReference>
<gene>
    <name evidence="6 7" type="primary">rplJ</name>
    <name evidence="7" type="ORF">HK107_00590</name>
</gene>
<evidence type="ECO:0000313" key="7">
    <source>
        <dbReference type="EMBL" id="NNU14817.1"/>
    </source>
</evidence>
<comment type="subunit">
    <text evidence="6">Part of the ribosomal stalk of the 50S ribosomal subunit. The N-terminus interacts with L11 and the large rRNA to form the base of the stalk. The C-terminus forms an elongated spine to which L12 dimers bind in a sequential fashion forming a multimeric L10(L12)X complex.</text>
</comment>
<dbReference type="InterPro" id="IPR047865">
    <property type="entry name" value="Ribosomal_uL10_bac_type"/>
</dbReference>
<keyword evidence="8" id="KW-1185">Reference proteome</keyword>
<name>A0A7Y3RK21_9PROT</name>
<protein>
    <recommendedName>
        <fullName evidence="5 6">Large ribosomal subunit protein uL10</fullName>
    </recommendedName>
</protein>
<dbReference type="Gene3D" id="3.30.70.1730">
    <property type="match status" value="1"/>
</dbReference>
<proteinExistence type="inferred from homology"/>
<evidence type="ECO:0000256" key="1">
    <source>
        <dbReference type="ARBA" id="ARBA00002633"/>
    </source>
</evidence>
<dbReference type="Proteomes" id="UP000536835">
    <property type="component" value="Unassembled WGS sequence"/>
</dbReference>
<dbReference type="NCBIfam" id="NF000955">
    <property type="entry name" value="PRK00099.1-1"/>
    <property type="match status" value="1"/>
</dbReference>
<evidence type="ECO:0000313" key="8">
    <source>
        <dbReference type="Proteomes" id="UP000536835"/>
    </source>
</evidence>
<dbReference type="GO" id="GO:0070180">
    <property type="term" value="F:large ribosomal subunit rRNA binding"/>
    <property type="evidence" value="ECO:0007669"/>
    <property type="project" value="UniProtKB-UniRule"/>
</dbReference>
<evidence type="ECO:0000256" key="5">
    <source>
        <dbReference type="ARBA" id="ARBA00035202"/>
    </source>
</evidence>
<accession>A0A7Y3RK21</accession>
<keyword evidence="6" id="KW-0699">rRNA-binding</keyword>
<dbReference type="CDD" id="cd05797">
    <property type="entry name" value="Ribosomal_L10"/>
    <property type="match status" value="1"/>
</dbReference>
<evidence type="ECO:0000256" key="4">
    <source>
        <dbReference type="ARBA" id="ARBA00023274"/>
    </source>
</evidence>
<reference evidence="7 8" key="1">
    <citation type="submission" date="2020-05" db="EMBL/GenBank/DDBJ databases">
        <title>Parvularcula mediterraneae sp. nov., isolated from polypropylene straw from shallow seawater of the seashore of Laganas in Zakynthos island, Greece.</title>
        <authorList>
            <person name="Szabo I."/>
            <person name="Al-Omari J."/>
            <person name="Rado J."/>
            <person name="Szerdahelyi G.S."/>
        </authorList>
    </citation>
    <scope>NUCLEOTIDE SEQUENCE [LARGE SCALE GENOMIC DNA]</scope>
    <source>
        <strain evidence="7 8">ZS-1/3</strain>
    </source>
</reference>
<dbReference type="InterPro" id="IPR001790">
    <property type="entry name" value="Ribosomal_uL10"/>
</dbReference>
<dbReference type="InterPro" id="IPR022973">
    <property type="entry name" value="Ribosomal_uL10_bac"/>
</dbReference>
<dbReference type="GO" id="GO:0006412">
    <property type="term" value="P:translation"/>
    <property type="evidence" value="ECO:0007669"/>
    <property type="project" value="UniProtKB-UniRule"/>
</dbReference>
<dbReference type="PANTHER" id="PTHR11560">
    <property type="entry name" value="39S RIBOSOMAL PROTEIN L10, MITOCHONDRIAL"/>
    <property type="match status" value="1"/>
</dbReference>
<dbReference type="HAMAP" id="MF_00362">
    <property type="entry name" value="Ribosomal_uL10"/>
    <property type="match status" value="1"/>
</dbReference>
<organism evidence="7 8">
    <name type="scientific">Parvularcula mediterranea</name>
    <dbReference type="NCBI Taxonomy" id="2732508"/>
    <lineage>
        <taxon>Bacteria</taxon>
        <taxon>Pseudomonadati</taxon>
        <taxon>Pseudomonadota</taxon>
        <taxon>Alphaproteobacteria</taxon>
        <taxon>Parvularculales</taxon>
        <taxon>Parvularculaceae</taxon>
        <taxon>Parvularcula</taxon>
    </lineage>
</organism>
<dbReference type="SUPFAM" id="SSF160369">
    <property type="entry name" value="Ribosomal protein L10-like"/>
    <property type="match status" value="1"/>
</dbReference>
<dbReference type="EMBL" id="JABFCX010000002">
    <property type="protein sequence ID" value="NNU14817.1"/>
    <property type="molecule type" value="Genomic_DNA"/>
</dbReference>
<comment type="caution">
    <text evidence="7">The sequence shown here is derived from an EMBL/GenBank/DDBJ whole genome shotgun (WGS) entry which is preliminary data.</text>
</comment>